<keyword evidence="1" id="KW-0812">Transmembrane</keyword>
<evidence type="ECO:0000313" key="3">
    <source>
        <dbReference type="Proteomes" id="UP000501690"/>
    </source>
</evidence>
<accession>A0A4D6KSU1</accession>
<dbReference type="Proteomes" id="UP000501690">
    <property type="component" value="Linkage Group LG2"/>
</dbReference>
<keyword evidence="3" id="KW-1185">Reference proteome</keyword>
<keyword evidence="1" id="KW-0472">Membrane</keyword>
<dbReference type="EMBL" id="CP039346">
    <property type="protein sequence ID" value="QCD80582.1"/>
    <property type="molecule type" value="Genomic_DNA"/>
</dbReference>
<gene>
    <name evidence="2" type="ORF">DEO72_LG2g904</name>
</gene>
<evidence type="ECO:0000256" key="1">
    <source>
        <dbReference type="SAM" id="Phobius"/>
    </source>
</evidence>
<sequence length="58" mass="6625">MEVQSATFEHVLGESLVVHTLLTTVKSLFTFLFMNFVFVRERVGEKSLYIGTVEENCP</sequence>
<keyword evidence="1" id="KW-1133">Transmembrane helix</keyword>
<dbReference type="AlphaFoldDB" id="A0A4D6KSU1"/>
<reference evidence="2 3" key="1">
    <citation type="submission" date="2019-04" db="EMBL/GenBank/DDBJ databases">
        <title>An improved genome assembly and genetic linkage map for asparagus bean, Vigna unguiculata ssp. sesquipedialis.</title>
        <authorList>
            <person name="Xia Q."/>
            <person name="Zhang R."/>
            <person name="Dong Y."/>
        </authorList>
    </citation>
    <scope>NUCLEOTIDE SEQUENCE [LARGE SCALE GENOMIC DNA]</scope>
    <source>
        <tissue evidence="2">Leaf</tissue>
    </source>
</reference>
<feature type="transmembrane region" description="Helical" evidence="1">
    <location>
        <begin position="16"/>
        <end position="39"/>
    </location>
</feature>
<evidence type="ECO:0000313" key="2">
    <source>
        <dbReference type="EMBL" id="QCD80582.1"/>
    </source>
</evidence>
<proteinExistence type="predicted"/>
<protein>
    <submittedName>
        <fullName evidence="2">Uncharacterized protein</fullName>
    </submittedName>
</protein>
<name>A0A4D6KSU1_VIGUN</name>
<organism evidence="2 3">
    <name type="scientific">Vigna unguiculata</name>
    <name type="common">Cowpea</name>
    <dbReference type="NCBI Taxonomy" id="3917"/>
    <lineage>
        <taxon>Eukaryota</taxon>
        <taxon>Viridiplantae</taxon>
        <taxon>Streptophyta</taxon>
        <taxon>Embryophyta</taxon>
        <taxon>Tracheophyta</taxon>
        <taxon>Spermatophyta</taxon>
        <taxon>Magnoliopsida</taxon>
        <taxon>eudicotyledons</taxon>
        <taxon>Gunneridae</taxon>
        <taxon>Pentapetalae</taxon>
        <taxon>rosids</taxon>
        <taxon>fabids</taxon>
        <taxon>Fabales</taxon>
        <taxon>Fabaceae</taxon>
        <taxon>Papilionoideae</taxon>
        <taxon>50 kb inversion clade</taxon>
        <taxon>NPAAA clade</taxon>
        <taxon>indigoferoid/millettioid clade</taxon>
        <taxon>Phaseoleae</taxon>
        <taxon>Vigna</taxon>
    </lineage>
</organism>